<name>A0A3S4D9A5_9PEZI</name>
<keyword evidence="10" id="KW-0100">Branched-chain amino acid biosynthesis</keyword>
<proteinExistence type="inferred from homology"/>
<keyword evidence="9" id="KW-0456">Lyase</keyword>
<evidence type="ECO:0000256" key="2">
    <source>
        <dbReference type="ARBA" id="ARBA00006486"/>
    </source>
</evidence>
<evidence type="ECO:0000256" key="7">
    <source>
        <dbReference type="ARBA" id="ARBA00023004"/>
    </source>
</evidence>
<evidence type="ECO:0000256" key="16">
    <source>
        <dbReference type="ARBA" id="ARBA00052865"/>
    </source>
</evidence>
<dbReference type="NCBIfam" id="TIGR00110">
    <property type="entry name" value="ilvD"/>
    <property type="match status" value="1"/>
</dbReference>
<dbReference type="Pfam" id="PF00920">
    <property type="entry name" value="ILVD_EDD_N"/>
    <property type="match status" value="1"/>
</dbReference>
<dbReference type="GO" id="GO:0009099">
    <property type="term" value="P:L-valine biosynthetic process"/>
    <property type="evidence" value="ECO:0007669"/>
    <property type="project" value="UniProtKB-UniPathway"/>
</dbReference>
<keyword evidence="8" id="KW-0411">Iron-sulfur</keyword>
<protein>
    <recommendedName>
        <fullName evidence="14">dihydroxy-acid dehydratase</fullName>
        <ecNumber evidence="14">4.2.1.9</ecNumber>
    </recommendedName>
</protein>
<dbReference type="EMBL" id="OUUZ01000016">
    <property type="protein sequence ID" value="SPQ26270.1"/>
    <property type="molecule type" value="Genomic_DNA"/>
</dbReference>
<dbReference type="Gene3D" id="3.50.30.80">
    <property type="entry name" value="IlvD/EDD C-terminal domain-like"/>
    <property type="match status" value="1"/>
</dbReference>
<comment type="pathway">
    <text evidence="13">Amino-acid biosynthesis; L-isoleucine biosynthesis; L-isoleucine from 2-oxobutanoate: step 3/4.</text>
</comment>
<dbReference type="FunFam" id="3.50.30.80:FF:000001">
    <property type="entry name" value="Dihydroxy-acid dehydratase"/>
    <property type="match status" value="1"/>
</dbReference>
<evidence type="ECO:0000313" key="21">
    <source>
        <dbReference type="Proteomes" id="UP000289323"/>
    </source>
</evidence>
<dbReference type="GO" id="GO:0046872">
    <property type="term" value="F:metal ion binding"/>
    <property type="evidence" value="ECO:0007669"/>
    <property type="project" value="UniProtKB-KW"/>
</dbReference>
<evidence type="ECO:0000256" key="17">
    <source>
        <dbReference type="SAM" id="MobiDB-lite"/>
    </source>
</evidence>
<dbReference type="GO" id="GO:0005739">
    <property type="term" value="C:mitochondrion"/>
    <property type="evidence" value="ECO:0007669"/>
    <property type="project" value="TreeGrafter"/>
</dbReference>
<evidence type="ECO:0000256" key="11">
    <source>
        <dbReference type="ARBA" id="ARBA00029304"/>
    </source>
</evidence>
<evidence type="ECO:0000256" key="1">
    <source>
        <dbReference type="ARBA" id="ARBA00001946"/>
    </source>
</evidence>
<evidence type="ECO:0000256" key="4">
    <source>
        <dbReference type="ARBA" id="ARBA00022714"/>
    </source>
</evidence>
<sequence length="658" mass="69448">MAPHADGSQGGQGSGQGNDPGHGERNMPKPEEYIQFECLPAGGPLNRWSHFMTREHDFPGAQARLRRADAVLCLCSQAMLYAAGVPNRDMMKNAPHVGIATVWWEGNPCNTHLLELGNIVKKSVEQQNMLAWQYNTIGVSDGITMGGEGMRFSLQSREIIADSIETVTCAQRHDANISIPGCDKNMPGVVMAAARHNRPFLMIYGGTIRKGHSTLLDQEINISTCYEASGAFTYGRLRAKCKTAAGAEATPSDVMEDIERHACPGAGACGGMYTANTMATAIEAMGLTLPGSSSYPATSPEKRRECERAAEAIRTCMERDIRPRDLMTRAAFENALVATVVLGGSTNAVLHLLAMANSAGVPLTLDDIDRASRRTPLLADLAPSGRYYMEDLYAIGGTPAVLKMLIGHGLLDGSVMTVTGRTLADNVRDWPSLPAGQKLLRPLADPIKATGHIRVLRGNLAPGGAVAKITGKEGLSFTGVARVFDKESALDEALSRGAIRPPPVDSSGGGNLVLVVRYEGPRGGPGMPEQLRASAAIAGAGLAGRVALVTDGRYSGASHGFIVGHVVPEAAVGGPIALVRDGDLITIDAVANRIDLVGIPGLGGGAADAEAVERELERRRREWVPPPMTPMRGVLAKYARLVGDASHGAVTDVGGPAW</sequence>
<comment type="similarity">
    <text evidence="2">Belongs to the IlvD/Edd family.</text>
</comment>
<comment type="cofactor">
    <cofactor evidence="1">
        <name>Mg(2+)</name>
        <dbReference type="ChEBI" id="CHEBI:18420"/>
    </cofactor>
</comment>
<evidence type="ECO:0000256" key="14">
    <source>
        <dbReference type="ARBA" id="ARBA00029490"/>
    </source>
</evidence>
<dbReference type="SUPFAM" id="SSF52016">
    <property type="entry name" value="LeuD/IlvD-like"/>
    <property type="match status" value="1"/>
</dbReference>
<dbReference type="UniPathway" id="UPA00047">
    <property type="reaction ID" value="UER00057"/>
</dbReference>
<dbReference type="GO" id="GO:0051537">
    <property type="term" value="F:2 iron, 2 sulfur cluster binding"/>
    <property type="evidence" value="ECO:0007669"/>
    <property type="project" value="UniProtKB-KW"/>
</dbReference>
<dbReference type="Pfam" id="PF24877">
    <property type="entry name" value="ILV_EDD_C"/>
    <property type="match status" value="1"/>
</dbReference>
<dbReference type="EC" id="4.2.1.9" evidence="14"/>
<evidence type="ECO:0000256" key="9">
    <source>
        <dbReference type="ARBA" id="ARBA00023239"/>
    </source>
</evidence>
<dbReference type="InterPro" id="IPR056740">
    <property type="entry name" value="ILV_EDD_C"/>
</dbReference>
<feature type="compositionally biased region" description="Gly residues" evidence="17">
    <location>
        <begin position="8"/>
        <end position="20"/>
    </location>
</feature>
<evidence type="ECO:0000256" key="5">
    <source>
        <dbReference type="ARBA" id="ARBA00022723"/>
    </source>
</evidence>
<keyword evidence="3" id="KW-0028">Amino-acid biosynthesis</keyword>
<dbReference type="InterPro" id="IPR037237">
    <property type="entry name" value="IlvD/EDD_N"/>
</dbReference>
<evidence type="ECO:0000256" key="6">
    <source>
        <dbReference type="ARBA" id="ARBA00022842"/>
    </source>
</evidence>
<comment type="pathway">
    <text evidence="12">Amino-acid biosynthesis; L-valine biosynthesis; L-valine from pyruvate: step 3/4.</text>
</comment>
<dbReference type="SUPFAM" id="SSF143975">
    <property type="entry name" value="IlvD/EDD N-terminal domain-like"/>
    <property type="match status" value="1"/>
</dbReference>
<keyword evidence="5" id="KW-0479">Metal-binding</keyword>
<keyword evidence="7" id="KW-0408">Iron</keyword>
<keyword evidence="4" id="KW-0001">2Fe-2S</keyword>
<feature type="domain" description="Dihydroxy-acid/6-phosphogluconate dehydratase C-terminal" evidence="19">
    <location>
        <begin position="439"/>
        <end position="649"/>
    </location>
</feature>
<evidence type="ECO:0000256" key="15">
    <source>
        <dbReference type="ARBA" id="ARBA00034078"/>
    </source>
</evidence>
<evidence type="ECO:0000256" key="12">
    <source>
        <dbReference type="ARBA" id="ARBA00029436"/>
    </source>
</evidence>
<comment type="catalytic activity">
    <reaction evidence="11">
        <text>(2R)-2,3-dihydroxy-3-methylbutanoate = 3-methyl-2-oxobutanoate + H2O</text>
        <dbReference type="Rhea" id="RHEA:24809"/>
        <dbReference type="ChEBI" id="CHEBI:11851"/>
        <dbReference type="ChEBI" id="CHEBI:15377"/>
        <dbReference type="ChEBI" id="CHEBI:49072"/>
        <dbReference type="EC" id="4.2.1.9"/>
    </reaction>
    <physiologicalReaction direction="left-to-right" evidence="11">
        <dbReference type="Rhea" id="RHEA:24810"/>
    </physiologicalReaction>
</comment>
<comment type="catalytic activity">
    <reaction evidence="16">
        <text>(2R,3R)-2,3-dihydroxy-3-methylpentanoate = (S)-3-methyl-2-oxopentanoate + H2O</text>
        <dbReference type="Rhea" id="RHEA:27694"/>
        <dbReference type="ChEBI" id="CHEBI:15377"/>
        <dbReference type="ChEBI" id="CHEBI:35146"/>
        <dbReference type="ChEBI" id="CHEBI:49258"/>
        <dbReference type="EC" id="4.2.1.9"/>
    </reaction>
    <physiologicalReaction direction="left-to-right" evidence="16">
        <dbReference type="Rhea" id="RHEA:27695"/>
    </physiologicalReaction>
</comment>
<feature type="region of interest" description="Disordered" evidence="17">
    <location>
        <begin position="1"/>
        <end position="28"/>
    </location>
</feature>
<evidence type="ECO:0000259" key="18">
    <source>
        <dbReference type="Pfam" id="PF00920"/>
    </source>
</evidence>
<evidence type="ECO:0000256" key="10">
    <source>
        <dbReference type="ARBA" id="ARBA00023304"/>
    </source>
</evidence>
<reference evidence="20 21" key="1">
    <citation type="submission" date="2018-04" db="EMBL/GenBank/DDBJ databases">
        <authorList>
            <person name="Huttner S."/>
            <person name="Dainat J."/>
        </authorList>
    </citation>
    <scope>NUCLEOTIDE SEQUENCE [LARGE SCALE GENOMIC DNA]</scope>
</reference>
<evidence type="ECO:0000313" key="20">
    <source>
        <dbReference type="EMBL" id="SPQ26270.1"/>
    </source>
</evidence>
<dbReference type="PANTHER" id="PTHR21000">
    <property type="entry name" value="DIHYDROXY-ACID DEHYDRATASE DAD"/>
    <property type="match status" value="1"/>
</dbReference>
<dbReference type="UniPathway" id="UPA00049">
    <property type="reaction ID" value="UER00061"/>
</dbReference>
<dbReference type="PROSITE" id="PS00886">
    <property type="entry name" value="ILVD_EDD_1"/>
    <property type="match status" value="1"/>
</dbReference>
<dbReference type="PROSITE" id="PS00887">
    <property type="entry name" value="ILVD_EDD_2"/>
    <property type="match status" value="1"/>
</dbReference>
<dbReference type="InterPro" id="IPR004404">
    <property type="entry name" value="DihydroxyA_deHydtase"/>
</dbReference>
<dbReference type="Proteomes" id="UP000289323">
    <property type="component" value="Unassembled WGS sequence"/>
</dbReference>
<dbReference type="GO" id="GO:0004160">
    <property type="term" value="F:dihydroxy-acid dehydratase activity"/>
    <property type="evidence" value="ECO:0007669"/>
    <property type="project" value="UniProtKB-EC"/>
</dbReference>
<dbReference type="AlphaFoldDB" id="A0A3S4D9A5"/>
<gene>
    <name evidence="20" type="ORF">TT172_LOCUS8689</name>
</gene>
<dbReference type="GO" id="GO:0009097">
    <property type="term" value="P:isoleucine biosynthetic process"/>
    <property type="evidence" value="ECO:0007669"/>
    <property type="project" value="UniProtKB-UniPathway"/>
</dbReference>
<evidence type="ECO:0000256" key="3">
    <source>
        <dbReference type="ARBA" id="ARBA00022605"/>
    </source>
</evidence>
<dbReference type="InterPro" id="IPR042096">
    <property type="entry name" value="Dihydro-acid_dehy_C"/>
</dbReference>
<keyword evidence="6" id="KW-0460">Magnesium</keyword>
<accession>A0A3S4D9A5</accession>
<evidence type="ECO:0000259" key="19">
    <source>
        <dbReference type="Pfam" id="PF24877"/>
    </source>
</evidence>
<evidence type="ECO:0000256" key="8">
    <source>
        <dbReference type="ARBA" id="ARBA00023014"/>
    </source>
</evidence>
<organism evidence="20 21">
    <name type="scientific">Thermothielavioides terrestris</name>
    <dbReference type="NCBI Taxonomy" id="2587410"/>
    <lineage>
        <taxon>Eukaryota</taxon>
        <taxon>Fungi</taxon>
        <taxon>Dikarya</taxon>
        <taxon>Ascomycota</taxon>
        <taxon>Pezizomycotina</taxon>
        <taxon>Sordariomycetes</taxon>
        <taxon>Sordariomycetidae</taxon>
        <taxon>Sordariales</taxon>
        <taxon>Chaetomiaceae</taxon>
        <taxon>Thermothielavioides</taxon>
    </lineage>
</organism>
<dbReference type="InterPro" id="IPR050165">
    <property type="entry name" value="DHAD_IlvD/Edd"/>
</dbReference>
<feature type="domain" description="Dihydroxy-acid/6-phosphogluconate dehydratase N-terminal" evidence="18">
    <location>
        <begin position="95"/>
        <end position="426"/>
    </location>
</feature>
<comment type="cofactor">
    <cofactor evidence="15">
        <name>[2Fe-2S] cluster</name>
        <dbReference type="ChEBI" id="CHEBI:190135"/>
    </cofactor>
</comment>
<dbReference type="InterPro" id="IPR020558">
    <property type="entry name" value="DiOHA_6PGluconate_deHydtase_CS"/>
</dbReference>
<evidence type="ECO:0000256" key="13">
    <source>
        <dbReference type="ARBA" id="ARBA00029437"/>
    </source>
</evidence>
<dbReference type="NCBIfam" id="NF002068">
    <property type="entry name" value="PRK00911.1"/>
    <property type="match status" value="1"/>
</dbReference>
<dbReference type="InterPro" id="IPR000581">
    <property type="entry name" value="ILV_EDD_N"/>
</dbReference>
<dbReference type="PANTHER" id="PTHR21000:SF13">
    <property type="entry name" value="DIHYDROXY-ACID DEHYDRATASE"/>
    <property type="match status" value="1"/>
</dbReference>